<name>Q8CLD3_YERPE</name>
<proteinExistence type="predicted"/>
<dbReference type="DNASU" id="1146506"/>
<protein>
    <submittedName>
        <fullName evidence="1">Uncharacterized protein</fullName>
    </submittedName>
</protein>
<dbReference type="Proteomes" id="UP000002490">
    <property type="component" value="Chromosome"/>
</dbReference>
<dbReference type="AlphaFoldDB" id="Q8CLD3"/>
<gene>
    <name evidence="1" type="ordered locus">y1558</name>
</gene>
<reference evidence="1 2" key="1">
    <citation type="journal article" date="2002" name="J. Bacteriol.">
        <title>Genome sequence of Yersinia pestis KIM.</title>
        <authorList>
            <person name="Deng W."/>
            <person name="Burland V."/>
            <person name="Plunkett G.III."/>
            <person name="Boutin A."/>
            <person name="Mayhew G.F."/>
            <person name="Liss P."/>
            <person name="Perna N.T."/>
            <person name="Rose D.J."/>
            <person name="Mau B."/>
            <person name="Zhou S."/>
            <person name="Schwartz D.C."/>
            <person name="Fetherston J.D."/>
            <person name="Lindler L.E."/>
            <person name="Brubaker R.R."/>
            <person name="Plana G.V."/>
            <person name="Straley S.C."/>
            <person name="McDonough K.A."/>
            <person name="Nilles M.L."/>
            <person name="Matson J.S."/>
            <person name="Blattner F.R."/>
            <person name="Perry R.D."/>
        </authorList>
    </citation>
    <scope>NUCLEOTIDE SEQUENCE [LARGE SCALE GENOMIC DNA]</scope>
    <source>
        <strain evidence="2">KIM10+ / Biovar Mediaevalis</strain>
    </source>
</reference>
<dbReference type="KEGG" id="ypk:y1558"/>
<dbReference type="EMBL" id="AE009952">
    <property type="protein sequence ID" value="AAM85128.1"/>
    <property type="molecule type" value="Genomic_DNA"/>
</dbReference>
<evidence type="ECO:0000313" key="2">
    <source>
        <dbReference type="Proteomes" id="UP000002490"/>
    </source>
</evidence>
<evidence type="ECO:0000313" key="1">
    <source>
        <dbReference type="EMBL" id="AAM85128.1"/>
    </source>
</evidence>
<dbReference type="HOGENOM" id="CLU_2903435_0_0_6"/>
<sequence length="62" mass="7268">MPELDLGTKRQRMVFTHIQLLAIDLANKIAAVINNQWFMKMPVKLHLIMSIPHRMGRKNPFL</sequence>
<accession>Q8CLD3</accession>
<organism evidence="1 2">
    <name type="scientific">Yersinia pestis</name>
    <dbReference type="NCBI Taxonomy" id="632"/>
    <lineage>
        <taxon>Bacteria</taxon>
        <taxon>Pseudomonadati</taxon>
        <taxon>Pseudomonadota</taxon>
        <taxon>Gammaproteobacteria</taxon>
        <taxon>Enterobacterales</taxon>
        <taxon>Yersiniaceae</taxon>
        <taxon>Yersinia</taxon>
    </lineage>
</organism>